<dbReference type="InterPro" id="IPR018060">
    <property type="entry name" value="HTH_AraC"/>
</dbReference>
<gene>
    <name evidence="2" type="ORF">HQR01_06335</name>
</gene>
<organism evidence="2 3">
    <name type="scientific">Erythrobacter mangrovi</name>
    <dbReference type="NCBI Taxonomy" id="2739433"/>
    <lineage>
        <taxon>Bacteria</taxon>
        <taxon>Pseudomonadati</taxon>
        <taxon>Pseudomonadota</taxon>
        <taxon>Alphaproteobacteria</taxon>
        <taxon>Sphingomonadales</taxon>
        <taxon>Erythrobacteraceae</taxon>
        <taxon>Erythrobacter/Porphyrobacter group</taxon>
        <taxon>Erythrobacter</taxon>
    </lineage>
</organism>
<evidence type="ECO:0000259" key="1">
    <source>
        <dbReference type="PROSITE" id="PS01124"/>
    </source>
</evidence>
<dbReference type="RefSeq" id="WP_173213588.1">
    <property type="nucleotide sequence ID" value="NZ_CP053921.1"/>
</dbReference>
<dbReference type="AlphaFoldDB" id="A0A7D3XB63"/>
<dbReference type="Pfam" id="PF12833">
    <property type="entry name" value="HTH_18"/>
    <property type="match status" value="1"/>
</dbReference>
<dbReference type="GO" id="GO:0043565">
    <property type="term" value="F:sequence-specific DNA binding"/>
    <property type="evidence" value="ECO:0007669"/>
    <property type="project" value="InterPro"/>
</dbReference>
<evidence type="ECO:0000313" key="2">
    <source>
        <dbReference type="EMBL" id="QKG71020.1"/>
    </source>
</evidence>
<dbReference type="PROSITE" id="PS01124">
    <property type="entry name" value="HTH_ARAC_FAMILY_2"/>
    <property type="match status" value="1"/>
</dbReference>
<keyword evidence="3" id="KW-1185">Reference proteome</keyword>
<dbReference type="EMBL" id="CP053921">
    <property type="protein sequence ID" value="QKG71020.1"/>
    <property type="molecule type" value="Genomic_DNA"/>
</dbReference>
<reference evidence="2 3" key="1">
    <citation type="submission" date="2020-05" db="EMBL/GenBank/DDBJ databases">
        <title>Erythrobacter mangrovi sp. nov., isolated from rhizosphere soil of mangrove plant (Kandelia candel).</title>
        <authorList>
            <person name="Ye Y.H."/>
        </authorList>
    </citation>
    <scope>NUCLEOTIDE SEQUENCE [LARGE SCALE GENOMIC DNA]</scope>
    <source>
        <strain evidence="2 3">EB310</strain>
    </source>
</reference>
<dbReference type="Proteomes" id="UP000504693">
    <property type="component" value="Chromosome"/>
</dbReference>
<dbReference type="Gene3D" id="1.10.10.60">
    <property type="entry name" value="Homeodomain-like"/>
    <property type="match status" value="2"/>
</dbReference>
<proteinExistence type="predicted"/>
<name>A0A7D3XB63_9SPHN</name>
<dbReference type="GO" id="GO:0003700">
    <property type="term" value="F:DNA-binding transcription factor activity"/>
    <property type="evidence" value="ECO:0007669"/>
    <property type="project" value="InterPro"/>
</dbReference>
<accession>A0A7D3XB63</accession>
<protein>
    <submittedName>
        <fullName evidence="2">Helix-turn-helix domain-containing protein</fullName>
    </submittedName>
</protein>
<evidence type="ECO:0000313" key="3">
    <source>
        <dbReference type="Proteomes" id="UP000504693"/>
    </source>
</evidence>
<dbReference type="KEGG" id="emv:HQR01_06335"/>
<sequence>MSKSSLATVEYASNELRLRLVGPPPDLAPYLSGYYRTEVMPGALVEDWLPPEEANLRTGQAEEYVAAIGTDQLAVVPPAVISGPTDRVTHLRLGGGKFWGIGLTPAGWARFIGLPASDFANRFDDIARHPRLQSLRDMLDTLRGNGDDTDASVALINRTFRDLLDRRSPNEAAIHAVHHAIGTEGNVPVAQIACMAGMNARTFERFCGRHFGFPPARLLRRQRFLRSLGKYMLDPAMRWINSLDGHYHDQAHFIREFRSIMQMTPTEYAERSHPITGAAVQVISAAAGVAMQALHMPRVPPAP</sequence>
<feature type="domain" description="HTH araC/xylS-type" evidence="1">
    <location>
        <begin position="171"/>
        <end position="271"/>
    </location>
</feature>
<dbReference type="SMART" id="SM00342">
    <property type="entry name" value="HTH_ARAC"/>
    <property type="match status" value="1"/>
</dbReference>